<evidence type="ECO:0000313" key="2">
    <source>
        <dbReference type="EMBL" id="RDX68832.1"/>
    </source>
</evidence>
<proteinExistence type="predicted"/>
<organism evidence="2 3">
    <name type="scientific">Mucuna pruriens</name>
    <name type="common">Velvet bean</name>
    <name type="synonym">Dolichos pruriens</name>
    <dbReference type="NCBI Taxonomy" id="157652"/>
    <lineage>
        <taxon>Eukaryota</taxon>
        <taxon>Viridiplantae</taxon>
        <taxon>Streptophyta</taxon>
        <taxon>Embryophyta</taxon>
        <taxon>Tracheophyta</taxon>
        <taxon>Spermatophyta</taxon>
        <taxon>Magnoliopsida</taxon>
        <taxon>eudicotyledons</taxon>
        <taxon>Gunneridae</taxon>
        <taxon>Pentapetalae</taxon>
        <taxon>rosids</taxon>
        <taxon>fabids</taxon>
        <taxon>Fabales</taxon>
        <taxon>Fabaceae</taxon>
        <taxon>Papilionoideae</taxon>
        <taxon>50 kb inversion clade</taxon>
        <taxon>NPAAA clade</taxon>
        <taxon>indigoferoid/millettioid clade</taxon>
        <taxon>Phaseoleae</taxon>
        <taxon>Mucuna</taxon>
    </lineage>
</organism>
<evidence type="ECO:0000256" key="1">
    <source>
        <dbReference type="SAM" id="MobiDB-lite"/>
    </source>
</evidence>
<feature type="region of interest" description="Disordered" evidence="1">
    <location>
        <begin position="32"/>
        <end position="56"/>
    </location>
</feature>
<accession>A0A371ES26</accession>
<dbReference type="OrthoDB" id="692030at2759"/>
<comment type="caution">
    <text evidence="2">The sequence shown here is derived from an EMBL/GenBank/DDBJ whole genome shotgun (WGS) entry which is preliminary data.</text>
</comment>
<sequence>MMNINDPGCAVVDGNVSPNQNLRKHAKVLCTRQAQQRTQKQHKRQVRRRLHSSRPYQERLLNMAEARREIVTALKYHRAAMKQASEEQQQQQSLSLEPSQLSSFDQDGTFNPRIYTSCTTKISNFMDDFSYSSFSSNPPPLVSNSYPSPVTSPFAHPPQKEENVNFTLPNQTLGLNLNLHHFNNLEATLLLNNDNNNNNSLLCSYSSPTSSPPPLPVVANQDVPPIGISHVEGFSSVVEAIGSSATVGLHTAMDDEGMAEIRSLGEQHQMEWNDTMSLVTSAWWFNFLKKTEHDAHEVKTEDVVLHFSLLADYSGRSGTKKAKPLVIGSEVLRVEAPVKTCIAYIIQYNFGCKQDTACIETLNPKWLRPAIEYNIKTE</sequence>
<feature type="compositionally biased region" description="Low complexity" evidence="1">
    <location>
        <begin position="86"/>
        <end position="103"/>
    </location>
</feature>
<feature type="compositionally biased region" description="Basic residues" evidence="1">
    <location>
        <begin position="39"/>
        <end position="52"/>
    </location>
</feature>
<feature type="region of interest" description="Disordered" evidence="1">
    <location>
        <begin position="81"/>
        <end position="106"/>
    </location>
</feature>
<dbReference type="PANTHER" id="PTHR37256:SF1">
    <property type="entry name" value="MYB-LIKE PROTEIN A"/>
    <property type="match status" value="1"/>
</dbReference>
<dbReference type="EMBL" id="QJKJ01012368">
    <property type="protein sequence ID" value="RDX68832.1"/>
    <property type="molecule type" value="Genomic_DNA"/>
</dbReference>
<evidence type="ECO:0000313" key="3">
    <source>
        <dbReference type="Proteomes" id="UP000257109"/>
    </source>
</evidence>
<keyword evidence="3" id="KW-1185">Reference proteome</keyword>
<feature type="non-terminal residue" evidence="2">
    <location>
        <position position="1"/>
    </location>
</feature>
<dbReference type="PANTHER" id="PTHR37256">
    <property type="entry name" value="E1A-BINDING PROTEIN P400-LIKE"/>
    <property type="match status" value="1"/>
</dbReference>
<name>A0A371ES26_MUCPR</name>
<gene>
    <name evidence="2" type="ORF">CR513_52137</name>
</gene>
<protein>
    <submittedName>
        <fullName evidence="2">Uncharacterized protein</fullName>
    </submittedName>
</protein>
<reference evidence="2" key="1">
    <citation type="submission" date="2018-05" db="EMBL/GenBank/DDBJ databases">
        <title>Draft genome of Mucuna pruriens seed.</title>
        <authorList>
            <person name="Nnadi N.E."/>
            <person name="Vos R."/>
            <person name="Hasami M.H."/>
            <person name="Devisetty U.K."/>
            <person name="Aguiy J.C."/>
        </authorList>
    </citation>
    <scope>NUCLEOTIDE SEQUENCE [LARGE SCALE GENOMIC DNA]</scope>
    <source>
        <strain evidence="2">JCA_2017</strain>
    </source>
</reference>
<dbReference type="Proteomes" id="UP000257109">
    <property type="component" value="Unassembled WGS sequence"/>
</dbReference>
<dbReference type="AlphaFoldDB" id="A0A371ES26"/>